<keyword evidence="1" id="KW-0812">Transmembrane</keyword>
<dbReference type="EMBL" id="GGEC01086265">
    <property type="protein sequence ID" value="MBX66749.1"/>
    <property type="molecule type" value="Transcribed_RNA"/>
</dbReference>
<dbReference type="AlphaFoldDB" id="A0A2P2QID2"/>
<proteinExistence type="predicted"/>
<keyword evidence="1" id="KW-0472">Membrane</keyword>
<sequence>MIFPLFSYMRFVLSVETQFFSMQVVSILCFFLFFFFGCMYFVLDFDGIT</sequence>
<evidence type="ECO:0000313" key="2">
    <source>
        <dbReference type="EMBL" id="MBX66749.1"/>
    </source>
</evidence>
<evidence type="ECO:0000256" key="1">
    <source>
        <dbReference type="SAM" id="Phobius"/>
    </source>
</evidence>
<keyword evidence="1" id="KW-1133">Transmembrane helix</keyword>
<name>A0A2P2QID2_RHIMU</name>
<feature type="transmembrane region" description="Helical" evidence="1">
    <location>
        <begin position="20"/>
        <end position="43"/>
    </location>
</feature>
<protein>
    <submittedName>
        <fullName evidence="2">Uncharacterized protein</fullName>
    </submittedName>
</protein>
<reference evidence="2" key="1">
    <citation type="submission" date="2018-02" db="EMBL/GenBank/DDBJ databases">
        <title>Rhizophora mucronata_Transcriptome.</title>
        <authorList>
            <person name="Meera S.P."/>
            <person name="Sreeshan A."/>
            <person name="Augustine A."/>
        </authorList>
    </citation>
    <scope>NUCLEOTIDE SEQUENCE</scope>
    <source>
        <tissue evidence="2">Leaf</tissue>
    </source>
</reference>
<organism evidence="2">
    <name type="scientific">Rhizophora mucronata</name>
    <name type="common">Asiatic mangrove</name>
    <dbReference type="NCBI Taxonomy" id="61149"/>
    <lineage>
        <taxon>Eukaryota</taxon>
        <taxon>Viridiplantae</taxon>
        <taxon>Streptophyta</taxon>
        <taxon>Embryophyta</taxon>
        <taxon>Tracheophyta</taxon>
        <taxon>Spermatophyta</taxon>
        <taxon>Magnoliopsida</taxon>
        <taxon>eudicotyledons</taxon>
        <taxon>Gunneridae</taxon>
        <taxon>Pentapetalae</taxon>
        <taxon>rosids</taxon>
        <taxon>fabids</taxon>
        <taxon>Malpighiales</taxon>
        <taxon>Rhizophoraceae</taxon>
        <taxon>Rhizophora</taxon>
    </lineage>
</organism>
<accession>A0A2P2QID2</accession>